<dbReference type="Proteomes" id="UP000295164">
    <property type="component" value="Unassembled WGS sequence"/>
</dbReference>
<reference evidence="2 3" key="1">
    <citation type="submission" date="2019-03" db="EMBL/GenBank/DDBJ databases">
        <authorList>
            <person name="Kim M.K.M."/>
        </authorList>
    </citation>
    <scope>NUCLEOTIDE SEQUENCE [LARGE SCALE GENOMIC DNA]</scope>
    <source>
        <strain evidence="2 3">17J68-15</strain>
    </source>
</reference>
<dbReference type="RefSeq" id="WP_131854378.1">
    <property type="nucleotide sequence ID" value="NZ_SKFH01000057.1"/>
</dbReference>
<evidence type="ECO:0000256" key="1">
    <source>
        <dbReference type="SAM" id="SignalP"/>
    </source>
</evidence>
<keyword evidence="3" id="KW-1185">Reference proteome</keyword>
<comment type="caution">
    <text evidence="2">The sequence shown here is derived from an EMBL/GenBank/DDBJ whole genome shotgun (WGS) entry which is preliminary data.</text>
</comment>
<protein>
    <submittedName>
        <fullName evidence="2">Uncharacterized protein</fullName>
    </submittedName>
</protein>
<accession>A0A4R4DVT1</accession>
<proteinExistence type="predicted"/>
<dbReference type="OrthoDB" id="1246551at2"/>
<sequence length="218" mass="24827">MRFSFLLLALLGVAPAFAQNPKVPDSTLNKVCQALATSRQLSDSSKVVEALGLHLLPVLQDLGEDDFRQAYYYAFIRLQRNCPEFARVVARLAPQKGDWQEVPAKPVSEASADDCKAFRKYPVLAYLESSGDTVRAVLRDGYWEDRFPDGTYSRLKMRWLSGCEFQIEFVESNNPARASYSKPGDKYNYGIVRKEPGYFLMSVTADDHKQYSTFKLYY</sequence>
<dbReference type="EMBL" id="SKFH01000057">
    <property type="protein sequence ID" value="TCZ64714.1"/>
    <property type="molecule type" value="Genomic_DNA"/>
</dbReference>
<evidence type="ECO:0000313" key="3">
    <source>
        <dbReference type="Proteomes" id="UP000295164"/>
    </source>
</evidence>
<keyword evidence="1" id="KW-0732">Signal</keyword>
<feature type="signal peptide" evidence="1">
    <location>
        <begin position="1"/>
        <end position="18"/>
    </location>
</feature>
<organism evidence="2 3">
    <name type="scientific">Flaviaesturariibacter aridisoli</name>
    <dbReference type="NCBI Taxonomy" id="2545761"/>
    <lineage>
        <taxon>Bacteria</taxon>
        <taxon>Pseudomonadati</taxon>
        <taxon>Bacteroidota</taxon>
        <taxon>Chitinophagia</taxon>
        <taxon>Chitinophagales</taxon>
        <taxon>Chitinophagaceae</taxon>
        <taxon>Flaviaestuariibacter</taxon>
    </lineage>
</organism>
<name>A0A4R4DVT1_9BACT</name>
<gene>
    <name evidence="2" type="ORF">E0486_18020</name>
</gene>
<evidence type="ECO:0000313" key="2">
    <source>
        <dbReference type="EMBL" id="TCZ64714.1"/>
    </source>
</evidence>
<dbReference type="AlphaFoldDB" id="A0A4R4DVT1"/>
<feature type="chain" id="PRO_5020496464" evidence="1">
    <location>
        <begin position="19"/>
        <end position="218"/>
    </location>
</feature>